<evidence type="ECO:0000313" key="8">
    <source>
        <dbReference type="EMBL" id="GCC24922.1"/>
    </source>
</evidence>
<proteinExistence type="predicted"/>
<dbReference type="AlphaFoldDB" id="A0A401S3H9"/>
<dbReference type="Pfam" id="PF18697">
    <property type="entry name" value="MLVIN_C"/>
    <property type="match status" value="1"/>
</dbReference>
<feature type="region of interest" description="Disordered" evidence="6">
    <location>
        <begin position="130"/>
        <end position="221"/>
    </location>
</feature>
<dbReference type="Proteomes" id="UP000287033">
    <property type="component" value="Unassembled WGS sequence"/>
</dbReference>
<keyword evidence="1" id="KW-0808">Transferase</keyword>
<dbReference type="GO" id="GO:0016787">
    <property type="term" value="F:hydrolase activity"/>
    <property type="evidence" value="ECO:0007669"/>
    <property type="project" value="UniProtKB-KW"/>
</dbReference>
<keyword evidence="3" id="KW-0540">Nuclease</keyword>
<dbReference type="GO" id="GO:0016779">
    <property type="term" value="F:nucleotidyltransferase activity"/>
    <property type="evidence" value="ECO:0007669"/>
    <property type="project" value="UniProtKB-KW"/>
</dbReference>
<evidence type="ECO:0000256" key="6">
    <source>
        <dbReference type="SAM" id="MobiDB-lite"/>
    </source>
</evidence>
<dbReference type="InterPro" id="IPR040643">
    <property type="entry name" value="MLVIN_C"/>
</dbReference>
<dbReference type="EMBL" id="BEZZ01000071">
    <property type="protein sequence ID" value="GCC24922.1"/>
    <property type="molecule type" value="Genomic_DNA"/>
</dbReference>
<dbReference type="STRING" id="137246.A0A401S3H9"/>
<feature type="domain" description="Murine leukemia virus integrase C-terminal" evidence="7">
    <location>
        <begin position="78"/>
        <end position="127"/>
    </location>
</feature>
<sequence>MSYRMQTNHMTNLTPHKILTDKAMPAPRWRGPYKGPSLEWLSFELKQYMQQLTMIHENIHQQETQRELTPVNKEGAIKPGDWVYTRVFQRCWNEPRLEGPFVVTKASPTAIQVEGQHICYHLNHCTKSLPPAQTNSNTEVSGAEAEELGHGQGTQEASIPQQGSEKGTGEVLGDTDHSRNDCGGDVEHSSPGSGDGEDMGDASDTGLANSNLETINLADLD</sequence>
<gene>
    <name evidence="8" type="ORF">chiPu_0003325</name>
</gene>
<keyword evidence="2" id="KW-0548">Nucleotidyltransferase</keyword>
<evidence type="ECO:0000313" key="9">
    <source>
        <dbReference type="Proteomes" id="UP000287033"/>
    </source>
</evidence>
<dbReference type="GO" id="GO:0004519">
    <property type="term" value="F:endonuclease activity"/>
    <property type="evidence" value="ECO:0007669"/>
    <property type="project" value="UniProtKB-KW"/>
</dbReference>
<feature type="compositionally biased region" description="Basic and acidic residues" evidence="6">
    <location>
        <begin position="174"/>
        <end position="188"/>
    </location>
</feature>
<name>A0A401S3H9_CHIPU</name>
<keyword evidence="5" id="KW-0378">Hydrolase</keyword>
<evidence type="ECO:0000256" key="5">
    <source>
        <dbReference type="ARBA" id="ARBA00022801"/>
    </source>
</evidence>
<evidence type="ECO:0000256" key="2">
    <source>
        <dbReference type="ARBA" id="ARBA00022695"/>
    </source>
</evidence>
<organism evidence="8 9">
    <name type="scientific">Chiloscyllium punctatum</name>
    <name type="common">Brownbanded bambooshark</name>
    <name type="synonym">Hemiscyllium punctatum</name>
    <dbReference type="NCBI Taxonomy" id="137246"/>
    <lineage>
        <taxon>Eukaryota</taxon>
        <taxon>Metazoa</taxon>
        <taxon>Chordata</taxon>
        <taxon>Craniata</taxon>
        <taxon>Vertebrata</taxon>
        <taxon>Chondrichthyes</taxon>
        <taxon>Elasmobranchii</taxon>
        <taxon>Galeomorphii</taxon>
        <taxon>Galeoidea</taxon>
        <taxon>Orectolobiformes</taxon>
        <taxon>Hemiscylliidae</taxon>
        <taxon>Chiloscyllium</taxon>
    </lineage>
</organism>
<feature type="compositionally biased region" description="Polar residues" evidence="6">
    <location>
        <begin position="131"/>
        <end position="140"/>
    </location>
</feature>
<evidence type="ECO:0000256" key="3">
    <source>
        <dbReference type="ARBA" id="ARBA00022722"/>
    </source>
</evidence>
<reference evidence="8 9" key="1">
    <citation type="journal article" date="2018" name="Nat. Ecol. Evol.">
        <title>Shark genomes provide insights into elasmobranch evolution and the origin of vertebrates.</title>
        <authorList>
            <person name="Hara Y"/>
            <person name="Yamaguchi K"/>
            <person name="Onimaru K"/>
            <person name="Kadota M"/>
            <person name="Koyanagi M"/>
            <person name="Keeley SD"/>
            <person name="Tatsumi K"/>
            <person name="Tanaka K"/>
            <person name="Motone F"/>
            <person name="Kageyama Y"/>
            <person name="Nozu R"/>
            <person name="Adachi N"/>
            <person name="Nishimura O"/>
            <person name="Nakagawa R"/>
            <person name="Tanegashima C"/>
            <person name="Kiyatake I"/>
            <person name="Matsumoto R"/>
            <person name="Murakumo K"/>
            <person name="Nishida K"/>
            <person name="Terakita A"/>
            <person name="Kuratani S"/>
            <person name="Sato K"/>
            <person name="Hyodo S Kuraku.S."/>
        </authorList>
    </citation>
    <scope>NUCLEOTIDE SEQUENCE [LARGE SCALE GENOMIC DNA]</scope>
</reference>
<comment type="caution">
    <text evidence="8">The sequence shown here is derived from an EMBL/GenBank/DDBJ whole genome shotgun (WGS) entry which is preliminary data.</text>
</comment>
<evidence type="ECO:0000256" key="4">
    <source>
        <dbReference type="ARBA" id="ARBA00022759"/>
    </source>
</evidence>
<dbReference type="Gene3D" id="2.30.30.850">
    <property type="match status" value="1"/>
</dbReference>
<keyword evidence="9" id="KW-1185">Reference proteome</keyword>
<evidence type="ECO:0000256" key="1">
    <source>
        <dbReference type="ARBA" id="ARBA00022679"/>
    </source>
</evidence>
<feature type="compositionally biased region" description="Polar residues" evidence="6">
    <location>
        <begin position="153"/>
        <end position="165"/>
    </location>
</feature>
<protein>
    <recommendedName>
        <fullName evidence="7">Murine leukemia virus integrase C-terminal domain-containing protein</fullName>
    </recommendedName>
</protein>
<keyword evidence="4" id="KW-0255">Endonuclease</keyword>
<accession>A0A401S3H9</accession>
<evidence type="ECO:0000259" key="7">
    <source>
        <dbReference type="Pfam" id="PF18697"/>
    </source>
</evidence>